<comment type="similarity">
    <text evidence="5 19">Belongs to the ATG9 family.</text>
</comment>
<comment type="catalytic activity">
    <reaction evidence="16">
        <text>a 1,2-diacyl-sn-glycero-3-phosphoethanolamine(in) = a 1,2-diacyl-sn-glycero-3-phosphoethanolamine(out)</text>
        <dbReference type="Rhea" id="RHEA:38895"/>
        <dbReference type="ChEBI" id="CHEBI:64612"/>
    </reaction>
</comment>
<evidence type="ECO:0000256" key="13">
    <source>
        <dbReference type="ARBA" id="ARBA00023136"/>
    </source>
</evidence>
<keyword evidence="11" id="KW-0333">Golgi apparatus</keyword>
<evidence type="ECO:0000313" key="22">
    <source>
        <dbReference type="Proteomes" id="UP000233524"/>
    </source>
</evidence>
<dbReference type="GO" id="GO:0005776">
    <property type="term" value="C:autophagosome"/>
    <property type="evidence" value="ECO:0007669"/>
    <property type="project" value="TreeGrafter"/>
</dbReference>
<dbReference type="Proteomes" id="UP000233524">
    <property type="component" value="Unassembled WGS sequence"/>
</dbReference>
<evidence type="ECO:0000256" key="14">
    <source>
        <dbReference type="ARBA" id="ARBA00023329"/>
    </source>
</evidence>
<dbReference type="GO" id="GO:0034045">
    <property type="term" value="C:phagophore assembly site membrane"/>
    <property type="evidence" value="ECO:0007669"/>
    <property type="project" value="UniProtKB-SubCell"/>
</dbReference>
<evidence type="ECO:0000256" key="20">
    <source>
        <dbReference type="SAM" id="MobiDB-lite"/>
    </source>
</evidence>
<evidence type="ECO:0000256" key="8">
    <source>
        <dbReference type="ARBA" id="ARBA00022692"/>
    </source>
</evidence>
<keyword evidence="22" id="KW-1185">Reference proteome</keyword>
<comment type="subcellular location">
    <subcellularLocation>
        <location evidence="1">Cytoplasmic vesicle membrane</location>
        <topology evidence="1">Multi-pass membrane protein</topology>
    </subcellularLocation>
    <subcellularLocation>
        <location evidence="2">Endoplasmic reticulum membrane</location>
        <topology evidence="2">Multi-pass membrane protein</topology>
    </subcellularLocation>
    <subcellularLocation>
        <location evidence="4">Golgi apparatus membrane</location>
        <topology evidence="4">Multi-pass membrane protein</topology>
    </subcellularLocation>
    <subcellularLocation>
        <location evidence="3 19">Preautophagosomal structure membrane</location>
        <topology evidence="3 19">Multi-pass membrane protein</topology>
    </subcellularLocation>
</comment>
<dbReference type="GO" id="GO:0000139">
    <property type="term" value="C:Golgi membrane"/>
    <property type="evidence" value="ECO:0007669"/>
    <property type="project" value="UniProtKB-SubCell"/>
</dbReference>
<dbReference type="GO" id="GO:0000422">
    <property type="term" value="P:autophagy of mitochondrion"/>
    <property type="evidence" value="ECO:0007669"/>
    <property type="project" value="TreeGrafter"/>
</dbReference>
<dbReference type="PANTHER" id="PTHR13038:SF10">
    <property type="entry name" value="AUTOPHAGY-RELATED PROTEIN 9"/>
    <property type="match status" value="1"/>
</dbReference>
<evidence type="ECO:0000256" key="10">
    <source>
        <dbReference type="ARBA" id="ARBA00023006"/>
    </source>
</evidence>
<dbReference type="GO" id="GO:0034497">
    <property type="term" value="P:protein localization to phagophore assembly site"/>
    <property type="evidence" value="ECO:0007669"/>
    <property type="project" value="TreeGrafter"/>
</dbReference>
<evidence type="ECO:0000256" key="16">
    <source>
        <dbReference type="ARBA" id="ARBA00024615"/>
    </source>
</evidence>
<dbReference type="STRING" id="41688.A0A2N3N3Q2"/>
<evidence type="ECO:0000256" key="11">
    <source>
        <dbReference type="ARBA" id="ARBA00023034"/>
    </source>
</evidence>
<evidence type="ECO:0000256" key="4">
    <source>
        <dbReference type="ARBA" id="ARBA00004653"/>
    </source>
</evidence>
<evidence type="ECO:0000256" key="3">
    <source>
        <dbReference type="ARBA" id="ARBA00004511"/>
    </source>
</evidence>
<feature type="compositionally biased region" description="Polar residues" evidence="20">
    <location>
        <begin position="20"/>
        <end position="35"/>
    </location>
</feature>
<organism evidence="21 22">
    <name type="scientific">Lomentospora prolificans</name>
    <dbReference type="NCBI Taxonomy" id="41688"/>
    <lineage>
        <taxon>Eukaryota</taxon>
        <taxon>Fungi</taxon>
        <taxon>Dikarya</taxon>
        <taxon>Ascomycota</taxon>
        <taxon>Pezizomycotina</taxon>
        <taxon>Sordariomycetes</taxon>
        <taxon>Hypocreomycetidae</taxon>
        <taxon>Microascales</taxon>
        <taxon>Microascaceae</taxon>
        <taxon>Lomentospora</taxon>
    </lineage>
</organism>
<feature type="transmembrane region" description="Helical" evidence="19">
    <location>
        <begin position="321"/>
        <end position="345"/>
    </location>
</feature>
<dbReference type="GO" id="GO:0005789">
    <property type="term" value="C:endoplasmic reticulum membrane"/>
    <property type="evidence" value="ECO:0007669"/>
    <property type="project" value="UniProtKB-SubCell"/>
</dbReference>
<dbReference type="InParanoid" id="A0A2N3N3Q2"/>
<evidence type="ECO:0000256" key="15">
    <source>
        <dbReference type="ARBA" id="ARBA00024479"/>
    </source>
</evidence>
<dbReference type="Pfam" id="PF04109">
    <property type="entry name" value="ATG9"/>
    <property type="match status" value="1"/>
</dbReference>
<keyword evidence="12 19" id="KW-0445">Lipid transport</keyword>
<dbReference type="GO" id="GO:0061709">
    <property type="term" value="P:reticulophagy"/>
    <property type="evidence" value="ECO:0007669"/>
    <property type="project" value="TreeGrafter"/>
</dbReference>
<dbReference type="GO" id="GO:0030659">
    <property type="term" value="C:cytoplasmic vesicle membrane"/>
    <property type="evidence" value="ECO:0007669"/>
    <property type="project" value="UniProtKB-SubCell"/>
</dbReference>
<keyword evidence="14" id="KW-0968">Cytoplasmic vesicle</keyword>
<sequence length="790" mass="90158">MATDSADTSKLGTQVRGEAGTSSIRALQPQGGSRASETKNENENLLPRTRPYEPPRVAVGVNISNSARDTAAWRWANISNLDHFMLDVYNYFEGSGYWCILVDRSLHLLETTFVAAFLTFLTQCVDHSKISEGTTLQRMIIPHCTKRMSVLWSLGLWIYVFYFIWKVVQFVVDLRRLSHLRDFYVHLLGIPEQDMQTVSWQDVVARVMTLRDTHAETATNLAPNSRRYLGSQSKKKLDAHDIANRLMRKENYFIALINKDILDFSLPVPFIGRRAFFSRTLEWYLNFVIIDFVFDHGTQVNQEFLKAHRRGVLSTKLRQRFVFAGILNLVLAPFVLAYLLVLYFFNSFLEFKSDPSKIGARRYTPLAEWKFREFNELPHLFSERVNMSYPFATRYLDQFPKQITERLARTVAFISGALAAVLTLASIVDPEIFRVELTPDRTGLFYIGVLGAVWAFARGRVSEDEHVFDPEYGMRNVIEYTHYMPHHWRDRLHSSDVMQEFSELYKLKWVIFLEEILGIITTPFILLFALPNCSNQIIDFFREFTIHVDGLGYVCSFAVFDFKRTGDQLDHGVRKDAREDYYSTKHGKMAASYYGFLDNYVINPKTGIPGHTPPGVRATFHPPPAFPPFRSPHTVTEGHTIRAGREKERPRSRMHGGWAARQGASIPAPSPMASVLLDPHHQPILSGPAGRSMYKSRQLRGGAGGYYPGITEGPSEQSMDPAVFPNYGGEDELYDGGGDDLGESMWETSPTKALSRETSTVAEMEPDVGVLDLIYQFQRAHQYQRPRGPL</sequence>
<dbReference type="FunCoup" id="A0A2N3N3Q2">
    <property type="interactions" value="209"/>
</dbReference>
<comment type="function">
    <text evidence="19">Phospholipid scramblase involved in autophagy. Cycles between the preautophagosomal structure/phagophore assembly site (PAS) and the cytoplasmic vesicle pool and supplies membrane for the growing autophagosome. Lipid scramblase activity plays a key role in preautophagosomal structure/phagophore assembly by distributing the phospholipids that arrive through ATG2 from the cytoplasmic to the luminal leaflet of the bilayer, thereby driving autophagosomal membrane expansion.</text>
</comment>
<evidence type="ECO:0000256" key="9">
    <source>
        <dbReference type="ARBA" id="ARBA00022989"/>
    </source>
</evidence>
<dbReference type="AlphaFoldDB" id="A0A2N3N3Q2"/>
<dbReference type="EMBL" id="NLAX01000701">
    <property type="protein sequence ID" value="PKS07066.1"/>
    <property type="molecule type" value="Genomic_DNA"/>
</dbReference>
<dbReference type="OrthoDB" id="2020634at2759"/>
<protein>
    <recommendedName>
        <fullName evidence="6 19">Autophagy-related protein 9</fullName>
    </recommendedName>
</protein>
<name>A0A2N3N3Q2_9PEZI</name>
<keyword evidence="13 19" id="KW-0472">Membrane</keyword>
<feature type="transmembrane region" description="Helical" evidence="19">
    <location>
        <begin position="509"/>
        <end position="530"/>
    </location>
</feature>
<dbReference type="GO" id="GO:0034727">
    <property type="term" value="P:piecemeal microautophagy of the nucleus"/>
    <property type="evidence" value="ECO:0007669"/>
    <property type="project" value="TreeGrafter"/>
</dbReference>
<dbReference type="InterPro" id="IPR007241">
    <property type="entry name" value="Autophagy-rel_prot_9"/>
</dbReference>
<comment type="catalytic activity">
    <reaction evidence="17">
        <text>a 1,2-diacyl-sn-glycero-3-phospho-(1D-myo-inositol-3-phosphate)(in) = a 1,2-diacyl-sn-glycero-3-phospho-(1D-myo-inositol-3-phosphate)(out)</text>
        <dbReference type="Rhea" id="RHEA:67920"/>
        <dbReference type="ChEBI" id="CHEBI:58088"/>
    </reaction>
</comment>
<feature type="transmembrane region" description="Helical" evidence="19">
    <location>
        <begin position="407"/>
        <end position="428"/>
    </location>
</feature>
<evidence type="ECO:0000313" key="21">
    <source>
        <dbReference type="EMBL" id="PKS07066.1"/>
    </source>
</evidence>
<comment type="caution">
    <text evidence="19">Lacks conserved residue(s) required for the propagation of feature annotation.</text>
</comment>
<gene>
    <name evidence="21" type="ORF">jhhlp_005663</name>
</gene>
<evidence type="ECO:0000256" key="5">
    <source>
        <dbReference type="ARBA" id="ARBA00006185"/>
    </source>
</evidence>
<dbReference type="PANTHER" id="PTHR13038">
    <property type="entry name" value="APG9 AUTOPHAGY 9"/>
    <property type="match status" value="1"/>
</dbReference>
<feature type="region of interest" description="Disordered" evidence="20">
    <location>
        <begin position="1"/>
        <end position="51"/>
    </location>
</feature>
<proteinExistence type="inferred from homology"/>
<evidence type="ECO:0000256" key="17">
    <source>
        <dbReference type="ARBA" id="ARBA00024621"/>
    </source>
</evidence>
<comment type="catalytic activity">
    <reaction evidence="18">
        <text>a 1,2-diacyl-sn-glycero-3-phosphocholine(in) = a 1,2-diacyl-sn-glycero-3-phosphocholine(out)</text>
        <dbReference type="Rhea" id="RHEA:38571"/>
        <dbReference type="ChEBI" id="CHEBI:57643"/>
    </reaction>
</comment>
<keyword evidence="10 19" id="KW-0072">Autophagy</keyword>
<evidence type="ECO:0000256" key="2">
    <source>
        <dbReference type="ARBA" id="ARBA00004477"/>
    </source>
</evidence>
<keyword evidence="8 19" id="KW-0812">Transmembrane</keyword>
<comment type="caution">
    <text evidence="21">The sequence shown here is derived from an EMBL/GenBank/DDBJ whole genome shotgun (WGS) entry which is preliminary data.</text>
</comment>
<feature type="compositionally biased region" description="Basic and acidic residues" evidence="20">
    <location>
        <begin position="639"/>
        <end position="651"/>
    </location>
</feature>
<dbReference type="VEuPathDB" id="FungiDB:jhhlp_005663"/>
<dbReference type="GO" id="GO:0006869">
    <property type="term" value="P:lipid transport"/>
    <property type="evidence" value="ECO:0007669"/>
    <property type="project" value="UniProtKB-KW"/>
</dbReference>
<evidence type="ECO:0000256" key="1">
    <source>
        <dbReference type="ARBA" id="ARBA00004439"/>
    </source>
</evidence>
<keyword evidence="7 19" id="KW-0813">Transport</keyword>
<accession>A0A2N3N3Q2</accession>
<feature type="transmembrane region" description="Helical" evidence="19">
    <location>
        <begin position="150"/>
        <end position="172"/>
    </location>
</feature>
<keyword evidence="9 19" id="KW-1133">Transmembrane helix</keyword>
<feature type="region of interest" description="Disordered" evidence="20">
    <location>
        <begin position="627"/>
        <end position="652"/>
    </location>
</feature>
<feature type="compositionally biased region" description="Polar residues" evidence="20">
    <location>
        <begin position="1"/>
        <end position="12"/>
    </location>
</feature>
<evidence type="ECO:0000256" key="19">
    <source>
        <dbReference type="RuleBase" id="RU364027"/>
    </source>
</evidence>
<evidence type="ECO:0000256" key="6">
    <source>
        <dbReference type="ARBA" id="ARBA00018074"/>
    </source>
</evidence>
<evidence type="ECO:0000256" key="18">
    <source>
        <dbReference type="ARBA" id="ARBA00024631"/>
    </source>
</evidence>
<evidence type="ECO:0000256" key="7">
    <source>
        <dbReference type="ARBA" id="ARBA00022448"/>
    </source>
</evidence>
<reference evidence="21 22" key="1">
    <citation type="journal article" date="2017" name="G3 (Bethesda)">
        <title>First Draft Genome Sequence of the Pathogenic Fungus Lomentospora prolificans (Formerly Scedosporium prolificans).</title>
        <authorList>
            <person name="Luo R."/>
            <person name="Zimin A."/>
            <person name="Workman R."/>
            <person name="Fan Y."/>
            <person name="Pertea G."/>
            <person name="Grossman N."/>
            <person name="Wear M.P."/>
            <person name="Jia B."/>
            <person name="Miller H."/>
            <person name="Casadevall A."/>
            <person name="Timp W."/>
            <person name="Zhang S.X."/>
            <person name="Salzberg S.L."/>
        </authorList>
    </citation>
    <scope>NUCLEOTIDE SEQUENCE [LARGE SCALE GENOMIC DNA]</scope>
    <source>
        <strain evidence="21 22">JHH-5317</strain>
    </source>
</reference>
<evidence type="ECO:0000256" key="12">
    <source>
        <dbReference type="ARBA" id="ARBA00023055"/>
    </source>
</evidence>
<comment type="catalytic activity">
    <reaction evidence="15">
        <text>a 1,2-diacyl-sn-glycero-3-phospho-L-serine(in) = a 1,2-diacyl-sn-glycero-3-phospho-L-serine(out)</text>
        <dbReference type="Rhea" id="RHEA:38663"/>
        <dbReference type="ChEBI" id="CHEBI:57262"/>
    </reaction>
</comment>